<dbReference type="AlphaFoldDB" id="A0A841GUF6"/>
<reference evidence="1 2" key="1">
    <citation type="submission" date="2020-08" db="EMBL/GenBank/DDBJ databases">
        <title>Genomic Encyclopedia of Type Strains, Phase IV (KMG-IV): sequencing the most valuable type-strain genomes for metagenomic binning, comparative biology and taxonomic classification.</title>
        <authorList>
            <person name="Goeker M."/>
        </authorList>
    </citation>
    <scope>NUCLEOTIDE SEQUENCE [LARGE SCALE GENOMIC DNA]</scope>
    <source>
        <strain evidence="1 2">DSM 29007</strain>
    </source>
</reference>
<organism evidence="1 2">
    <name type="scientific">Longimicrobium terrae</name>
    <dbReference type="NCBI Taxonomy" id="1639882"/>
    <lineage>
        <taxon>Bacteria</taxon>
        <taxon>Pseudomonadati</taxon>
        <taxon>Gemmatimonadota</taxon>
        <taxon>Longimicrobiia</taxon>
        <taxon>Longimicrobiales</taxon>
        <taxon>Longimicrobiaceae</taxon>
        <taxon>Longimicrobium</taxon>
    </lineage>
</organism>
<proteinExistence type="predicted"/>
<accession>A0A841GUF6</accession>
<gene>
    <name evidence="1" type="ORF">HNQ61_000609</name>
</gene>
<name>A0A841GUF6_9BACT</name>
<dbReference type="Proteomes" id="UP000582837">
    <property type="component" value="Unassembled WGS sequence"/>
</dbReference>
<comment type="caution">
    <text evidence="1">The sequence shown here is derived from an EMBL/GenBank/DDBJ whole genome shotgun (WGS) entry which is preliminary data.</text>
</comment>
<evidence type="ECO:0000313" key="1">
    <source>
        <dbReference type="EMBL" id="MBB6068998.1"/>
    </source>
</evidence>
<dbReference type="EMBL" id="JACHIA010000001">
    <property type="protein sequence ID" value="MBB6068998.1"/>
    <property type="molecule type" value="Genomic_DNA"/>
</dbReference>
<keyword evidence="2" id="KW-1185">Reference proteome</keyword>
<dbReference type="RefSeq" id="WP_170031638.1">
    <property type="nucleotide sequence ID" value="NZ_JABDTL010000001.1"/>
</dbReference>
<protein>
    <submittedName>
        <fullName evidence="1">Uncharacterized protein</fullName>
    </submittedName>
</protein>
<sequence length="59" mass="6142">MAQNESRSGSAPAENIPGAAAAELPVLRIPRSVAFVWGGEVNPSPSLPYGRWKPGVRAA</sequence>
<evidence type="ECO:0000313" key="2">
    <source>
        <dbReference type="Proteomes" id="UP000582837"/>
    </source>
</evidence>